<feature type="transmembrane region" description="Helical" evidence="9">
    <location>
        <begin position="249"/>
        <end position="269"/>
    </location>
</feature>
<dbReference type="InterPro" id="IPR036249">
    <property type="entry name" value="Thioredoxin-like_sf"/>
</dbReference>
<name>A0A8H5BVX1_9AGAR</name>
<accession>A0A8H5BVX1</accession>
<dbReference type="Proteomes" id="UP000567179">
    <property type="component" value="Unassembled WGS sequence"/>
</dbReference>
<evidence type="ECO:0000256" key="7">
    <source>
        <dbReference type="ARBA" id="ARBA00022989"/>
    </source>
</evidence>
<reference evidence="11 12" key="1">
    <citation type="journal article" date="2020" name="ISME J.">
        <title>Uncovering the hidden diversity of litter-decomposition mechanisms in mushroom-forming fungi.</title>
        <authorList>
            <person name="Floudas D."/>
            <person name="Bentzer J."/>
            <person name="Ahren D."/>
            <person name="Johansson T."/>
            <person name="Persson P."/>
            <person name="Tunlid A."/>
        </authorList>
    </citation>
    <scope>NUCLEOTIDE SEQUENCE [LARGE SCALE GENOMIC DNA]</scope>
    <source>
        <strain evidence="11 12">CBS 101986</strain>
    </source>
</reference>
<dbReference type="Gene3D" id="3.40.30.10">
    <property type="entry name" value="Glutaredoxin"/>
    <property type="match status" value="1"/>
</dbReference>
<dbReference type="OrthoDB" id="67566at2759"/>
<dbReference type="Pfam" id="PF04756">
    <property type="entry name" value="OST3_OST6"/>
    <property type="match status" value="1"/>
</dbReference>
<sequence length="312" mass="34828">MRGLLFAGICALLSSAFAATPHEQLTELSKAGRGIIKLDATTFDLLTSPKRTWSATIHLTALNPQRKCGPCKEFDPNWKAVAKAWSGVSAANKKDHFFATLDFDEGPTVFQKLGLASAPIVFHYPPTEGPRKPNNLSPLKYDFADGFEAIHLAEFLSKYTPVPIPYSDPIDYVRWATIAIGALGSALFLRYVSPIIQNRWTWAVGTILTMLVMTSGYMFTRIRNSPYNGGEGNWIAAGYQNQYGQEVQVVAFIYGLLSFSLLMLVLVVPRQSSPQKQRIQVYLWTAVLMIIYSVLVSLFKVKNRGYPFKLFL</sequence>
<comment type="subcellular location">
    <subcellularLocation>
        <location evidence="2">Endoplasmic reticulum membrane</location>
        <topology evidence="2">Multi-pass membrane protein</topology>
    </subcellularLocation>
</comment>
<keyword evidence="8 9" id="KW-0472">Membrane</keyword>
<dbReference type="SUPFAM" id="SSF52833">
    <property type="entry name" value="Thioredoxin-like"/>
    <property type="match status" value="1"/>
</dbReference>
<keyword evidence="4 9" id="KW-0812">Transmembrane</keyword>
<feature type="transmembrane region" description="Helical" evidence="9">
    <location>
        <begin position="200"/>
        <end position="219"/>
    </location>
</feature>
<evidence type="ECO:0008006" key="13">
    <source>
        <dbReference type="Google" id="ProtNLM"/>
    </source>
</evidence>
<evidence type="ECO:0000256" key="8">
    <source>
        <dbReference type="ARBA" id="ARBA00023136"/>
    </source>
</evidence>
<gene>
    <name evidence="11" type="ORF">D9619_005521</name>
</gene>
<dbReference type="EMBL" id="JAACJJ010000001">
    <property type="protein sequence ID" value="KAF5330303.1"/>
    <property type="molecule type" value="Genomic_DNA"/>
</dbReference>
<evidence type="ECO:0000256" key="1">
    <source>
        <dbReference type="ARBA" id="ARBA00002791"/>
    </source>
</evidence>
<dbReference type="InterPro" id="IPR021149">
    <property type="entry name" value="OligosaccharylTrfase_OST3/OST6"/>
</dbReference>
<comment type="function">
    <text evidence="1">Subunit of the oligosaccharyl transferase (OST) complex that catalyzes the initial transfer of a defined glycan (Glc(3)Man(9)GlcNAc(2) in eukaryotes) from the lipid carrier dolichol-pyrophosphate to an asparagine residue within an Asn-X-Ser/Thr consensus motif in nascent polypeptide chains, the first step in protein N-glycosylation. N-glycosylation occurs cotranslationally and the complex associates with the Sec61 complex at the channel-forming translocon complex that mediates protein translocation across the endoplasmic reticulum (ER). All subunits are required for a maximal enzyme activity.</text>
</comment>
<feature type="transmembrane region" description="Helical" evidence="9">
    <location>
        <begin position="172"/>
        <end position="193"/>
    </location>
</feature>
<feature type="signal peptide" evidence="10">
    <location>
        <begin position="1"/>
        <end position="18"/>
    </location>
</feature>
<dbReference type="GO" id="GO:0008250">
    <property type="term" value="C:oligosaccharyltransferase complex"/>
    <property type="evidence" value="ECO:0007669"/>
    <property type="project" value="TreeGrafter"/>
</dbReference>
<comment type="similarity">
    <text evidence="3">Belongs to the OST3/OST6 family.</text>
</comment>
<feature type="transmembrane region" description="Helical" evidence="9">
    <location>
        <begin position="281"/>
        <end position="299"/>
    </location>
</feature>
<comment type="caution">
    <text evidence="11">The sequence shown here is derived from an EMBL/GenBank/DDBJ whole genome shotgun (WGS) entry which is preliminary data.</text>
</comment>
<dbReference type="PANTHER" id="PTHR12692">
    <property type="entry name" value="DOLICHYL-DIPHOSPHOOLIGOSACCHARIDE--PROTEIN GLYCOSYLTRANSFERASE-RELATED"/>
    <property type="match status" value="1"/>
</dbReference>
<evidence type="ECO:0000256" key="4">
    <source>
        <dbReference type="ARBA" id="ARBA00022692"/>
    </source>
</evidence>
<feature type="chain" id="PRO_5034167114" description="Thioredoxin domain-containing protein" evidence="10">
    <location>
        <begin position="19"/>
        <end position="312"/>
    </location>
</feature>
<keyword evidence="6" id="KW-0256">Endoplasmic reticulum</keyword>
<dbReference type="PANTHER" id="PTHR12692:SF0">
    <property type="entry name" value="GH11935P"/>
    <property type="match status" value="1"/>
</dbReference>
<evidence type="ECO:0000256" key="5">
    <source>
        <dbReference type="ARBA" id="ARBA00022729"/>
    </source>
</evidence>
<keyword evidence="7 9" id="KW-1133">Transmembrane helix</keyword>
<evidence type="ECO:0000313" key="11">
    <source>
        <dbReference type="EMBL" id="KAF5330303.1"/>
    </source>
</evidence>
<dbReference type="GO" id="GO:0018279">
    <property type="term" value="P:protein N-linked glycosylation via asparagine"/>
    <property type="evidence" value="ECO:0007669"/>
    <property type="project" value="TreeGrafter"/>
</dbReference>
<organism evidence="11 12">
    <name type="scientific">Psilocybe cf. subviscida</name>
    <dbReference type="NCBI Taxonomy" id="2480587"/>
    <lineage>
        <taxon>Eukaryota</taxon>
        <taxon>Fungi</taxon>
        <taxon>Dikarya</taxon>
        <taxon>Basidiomycota</taxon>
        <taxon>Agaricomycotina</taxon>
        <taxon>Agaricomycetes</taxon>
        <taxon>Agaricomycetidae</taxon>
        <taxon>Agaricales</taxon>
        <taxon>Agaricineae</taxon>
        <taxon>Strophariaceae</taxon>
        <taxon>Psilocybe</taxon>
    </lineage>
</organism>
<dbReference type="AlphaFoldDB" id="A0A8H5BVX1"/>
<protein>
    <recommendedName>
        <fullName evidence="13">Thioredoxin domain-containing protein</fullName>
    </recommendedName>
</protein>
<evidence type="ECO:0000256" key="10">
    <source>
        <dbReference type="SAM" id="SignalP"/>
    </source>
</evidence>
<evidence type="ECO:0000256" key="6">
    <source>
        <dbReference type="ARBA" id="ARBA00022824"/>
    </source>
</evidence>
<evidence type="ECO:0000256" key="9">
    <source>
        <dbReference type="SAM" id="Phobius"/>
    </source>
</evidence>
<evidence type="ECO:0000313" key="12">
    <source>
        <dbReference type="Proteomes" id="UP000567179"/>
    </source>
</evidence>
<keyword evidence="12" id="KW-1185">Reference proteome</keyword>
<keyword evidence="5 10" id="KW-0732">Signal</keyword>
<evidence type="ECO:0000256" key="2">
    <source>
        <dbReference type="ARBA" id="ARBA00004477"/>
    </source>
</evidence>
<evidence type="ECO:0000256" key="3">
    <source>
        <dbReference type="ARBA" id="ARBA00009561"/>
    </source>
</evidence>
<proteinExistence type="inferred from homology"/>